<gene>
    <name evidence="1" type="ORF">METZ01_LOCUS243558</name>
</gene>
<sequence length="73" mass="8422">MQNPASGFRSQHWWIEDRARRRFSAPFKEGKQHAGQGSSVVQGLMSVVQWHPKCGRQFAEFPRKSKVASHWKG</sequence>
<organism evidence="1">
    <name type="scientific">marine metagenome</name>
    <dbReference type="NCBI Taxonomy" id="408172"/>
    <lineage>
        <taxon>unclassified sequences</taxon>
        <taxon>metagenomes</taxon>
        <taxon>ecological metagenomes</taxon>
    </lineage>
</organism>
<accession>A0A382HTJ3</accession>
<reference evidence="1" key="1">
    <citation type="submission" date="2018-05" db="EMBL/GenBank/DDBJ databases">
        <authorList>
            <person name="Lanie J.A."/>
            <person name="Ng W.-L."/>
            <person name="Kazmierczak K.M."/>
            <person name="Andrzejewski T.M."/>
            <person name="Davidsen T.M."/>
            <person name="Wayne K.J."/>
            <person name="Tettelin H."/>
            <person name="Glass J.I."/>
            <person name="Rusch D."/>
            <person name="Podicherti R."/>
            <person name="Tsui H.-C.T."/>
            <person name="Winkler M.E."/>
        </authorList>
    </citation>
    <scope>NUCLEOTIDE SEQUENCE</scope>
</reference>
<protein>
    <submittedName>
        <fullName evidence="1">Uncharacterized protein</fullName>
    </submittedName>
</protein>
<evidence type="ECO:0000313" key="1">
    <source>
        <dbReference type="EMBL" id="SVB90704.1"/>
    </source>
</evidence>
<name>A0A382HTJ3_9ZZZZ</name>
<dbReference type="AlphaFoldDB" id="A0A382HTJ3"/>
<feature type="non-terminal residue" evidence="1">
    <location>
        <position position="73"/>
    </location>
</feature>
<proteinExistence type="predicted"/>
<dbReference type="EMBL" id="UINC01063259">
    <property type="protein sequence ID" value="SVB90704.1"/>
    <property type="molecule type" value="Genomic_DNA"/>
</dbReference>